<reference evidence="7 8" key="1">
    <citation type="submission" date="2017-06" db="EMBL/GenBank/DDBJ databases">
        <title>Ant-infecting Ophiocordyceps genomes reveal a high diversity of potential behavioral manipulation genes and a possible major role for enterotoxins.</title>
        <authorList>
            <person name="De Bekker C."/>
            <person name="Evans H.C."/>
            <person name="Brachmann A."/>
            <person name="Hughes D.P."/>
        </authorList>
    </citation>
    <scope>NUCLEOTIDE SEQUENCE [LARGE SCALE GENOMIC DNA]</scope>
    <source>
        <strain evidence="7 8">Map64</strain>
    </source>
</reference>
<dbReference type="GO" id="GO:0003951">
    <property type="term" value="F:NAD+ kinase activity"/>
    <property type="evidence" value="ECO:0007669"/>
    <property type="project" value="InterPro"/>
</dbReference>
<dbReference type="InterPro" id="IPR016064">
    <property type="entry name" value="NAD/diacylglycerol_kinase_sf"/>
</dbReference>
<dbReference type="Pfam" id="PF01513">
    <property type="entry name" value="NAD_kinase"/>
    <property type="match status" value="1"/>
</dbReference>
<evidence type="ECO:0000256" key="1">
    <source>
        <dbReference type="ARBA" id="ARBA00010995"/>
    </source>
</evidence>
<dbReference type="SUPFAM" id="SSF111331">
    <property type="entry name" value="NAD kinase/diacylglycerol kinase-like"/>
    <property type="match status" value="1"/>
</dbReference>
<evidence type="ECO:0000256" key="2">
    <source>
        <dbReference type="ARBA" id="ARBA00022679"/>
    </source>
</evidence>
<sequence>MGEGKHATFVEPGSYSDDDQDDCKAVEVTFDPSNPYRRKSSLVSSEATPPRIRYARRRDQCIVHQFLDAQYRGISASSCPHGASVFCGPDGLHGEPSSLDISSSSSSRQHGPRHHHQTPAPTLSLASSPPSSDLSQADDIRSHLLTKQQLSDMAWGVRELSRRLSSIRIRYHVKSIFVLTKIHDQDLIPKARQLTQWLLDPRKEVSYLVYIQDKLRTNKRFDVNGLIDQLAHDNAASGSPADLDCARDALRQRLRYWDQDMCKSRPHTFDFVITLGGDGTVLYASWLFQRIVPPVLSFALGSLGFLTKFDFANHEPILNSAFEEGVTVSLRLRFECTVMRSIRRGPHEAEGSDTEADGDSYLVSAQRRRDLVEELVGEECEGQHTHRPDGTYEILNEVVVDRGPNPTMSSAEVFGDDEHFTSVQADGICVSTPTGSTAYNLAAGGSLCHPENPVMLLTAICAHTLSFRPIILPDTMVLRIGVPYDARTASWASFDGRERIELHPGDYVTISASRYPFASVQTQGRRSEDWANSISGKLGWNTRQKPKAFKDWER</sequence>
<comment type="caution">
    <text evidence="7">The sequence shown here is derived from an EMBL/GenBank/DDBJ whole genome shotgun (WGS) entry which is preliminary data.</text>
</comment>
<dbReference type="InterPro" id="IPR017437">
    <property type="entry name" value="ATP-NAD_kinase_PpnK-typ_C"/>
</dbReference>
<dbReference type="PANTHER" id="PTHR20275:SF11">
    <property type="entry name" value="KINASE, PUTATIVE (AFU_ORTHOLOGUE AFUA_5G12870)-RELATED"/>
    <property type="match status" value="1"/>
</dbReference>
<dbReference type="GO" id="GO:0019674">
    <property type="term" value="P:NAD+ metabolic process"/>
    <property type="evidence" value="ECO:0007669"/>
    <property type="project" value="InterPro"/>
</dbReference>
<organism evidence="7 8">
    <name type="scientific">Ophiocordyceps australis</name>
    <dbReference type="NCBI Taxonomy" id="1399860"/>
    <lineage>
        <taxon>Eukaryota</taxon>
        <taxon>Fungi</taxon>
        <taxon>Dikarya</taxon>
        <taxon>Ascomycota</taxon>
        <taxon>Pezizomycotina</taxon>
        <taxon>Sordariomycetes</taxon>
        <taxon>Hypocreomycetidae</taxon>
        <taxon>Hypocreales</taxon>
        <taxon>Ophiocordycipitaceae</taxon>
        <taxon>Ophiocordyceps</taxon>
    </lineage>
</organism>
<evidence type="ECO:0000256" key="4">
    <source>
        <dbReference type="ARBA" id="ARBA00022857"/>
    </source>
</evidence>
<dbReference type="STRING" id="1399860.A0A2C5Y724"/>
<keyword evidence="4" id="KW-0521">NADP</keyword>
<keyword evidence="3" id="KW-0418">Kinase</keyword>
<evidence type="ECO:0000313" key="8">
    <source>
        <dbReference type="Proteomes" id="UP000226192"/>
    </source>
</evidence>
<protein>
    <recommendedName>
        <fullName evidence="9">NAD+ kinase</fullName>
    </recommendedName>
</protein>
<evidence type="ECO:0000256" key="3">
    <source>
        <dbReference type="ARBA" id="ARBA00022777"/>
    </source>
</evidence>
<evidence type="ECO:0000256" key="5">
    <source>
        <dbReference type="ARBA" id="ARBA00023027"/>
    </source>
</evidence>
<dbReference type="InterPro" id="IPR002504">
    <property type="entry name" value="NADK"/>
</dbReference>
<name>A0A2C5Y724_9HYPO</name>
<dbReference type="InterPro" id="IPR017438">
    <property type="entry name" value="ATP-NAD_kinase_N"/>
</dbReference>
<comment type="similarity">
    <text evidence="1">Belongs to the NAD kinase family.</text>
</comment>
<dbReference type="AlphaFoldDB" id="A0A2C5Y724"/>
<feature type="compositionally biased region" description="Low complexity" evidence="6">
    <location>
        <begin position="97"/>
        <end position="107"/>
    </location>
</feature>
<proteinExistence type="inferred from homology"/>
<dbReference type="GO" id="GO:0006741">
    <property type="term" value="P:NADP+ biosynthetic process"/>
    <property type="evidence" value="ECO:0007669"/>
    <property type="project" value="InterPro"/>
</dbReference>
<accession>A0A2C5Y724</accession>
<keyword evidence="8" id="KW-1185">Reference proteome</keyword>
<dbReference type="EMBL" id="NJET01000049">
    <property type="protein sequence ID" value="PHH63433.1"/>
    <property type="molecule type" value="Genomic_DNA"/>
</dbReference>
<keyword evidence="5" id="KW-0520">NAD</keyword>
<feature type="region of interest" description="Disordered" evidence="6">
    <location>
        <begin position="96"/>
        <end position="136"/>
    </location>
</feature>
<keyword evidence="2" id="KW-0808">Transferase</keyword>
<evidence type="ECO:0008006" key="9">
    <source>
        <dbReference type="Google" id="ProtNLM"/>
    </source>
</evidence>
<dbReference type="OrthoDB" id="24581at2759"/>
<dbReference type="Gene3D" id="2.60.200.30">
    <property type="entry name" value="Probable inorganic polyphosphate/atp-NAD kinase, domain 2"/>
    <property type="match status" value="1"/>
</dbReference>
<evidence type="ECO:0000256" key="6">
    <source>
        <dbReference type="SAM" id="MobiDB-lite"/>
    </source>
</evidence>
<dbReference type="HAMAP" id="MF_00361">
    <property type="entry name" value="NAD_kinase"/>
    <property type="match status" value="1"/>
</dbReference>
<feature type="region of interest" description="Disordered" evidence="6">
    <location>
        <begin position="1"/>
        <end position="51"/>
    </location>
</feature>
<feature type="compositionally biased region" description="Low complexity" evidence="6">
    <location>
        <begin position="120"/>
        <end position="136"/>
    </location>
</feature>
<dbReference type="Gene3D" id="3.40.50.10330">
    <property type="entry name" value="Probable inorganic polyphosphate/atp-NAD kinase, domain 1"/>
    <property type="match status" value="1"/>
</dbReference>
<dbReference type="Proteomes" id="UP000226192">
    <property type="component" value="Unassembled WGS sequence"/>
</dbReference>
<evidence type="ECO:0000313" key="7">
    <source>
        <dbReference type="EMBL" id="PHH63433.1"/>
    </source>
</evidence>
<dbReference type="Pfam" id="PF20143">
    <property type="entry name" value="NAD_kinase_C"/>
    <property type="match status" value="1"/>
</dbReference>
<dbReference type="PANTHER" id="PTHR20275">
    <property type="entry name" value="NAD KINASE"/>
    <property type="match status" value="1"/>
</dbReference>
<gene>
    <name evidence="7" type="ORF">CDD81_5812</name>
</gene>
<dbReference type="FunFam" id="2.60.200.30:FF:000008">
    <property type="entry name" value="Putative NAD+ kinase"/>
    <property type="match status" value="1"/>
</dbReference>